<dbReference type="EMBL" id="FMZH01000018">
    <property type="protein sequence ID" value="SDE34912.1"/>
    <property type="molecule type" value="Genomic_DNA"/>
</dbReference>
<sequence length="161" mass="17740">MSSSNRISAVITPEQLKNINDAVAVFKTNLSEVLIINLTAAERRAMLKLGDKTMGFVEKAFDYALQNPSFIPNFMDLEEARKDYALSGVLYQIFQQLNTLITAVEDSGMAAGSEAYEAALLFYHSVKAASRSNVPGSQAIYDDLRQRFPTTRKSGAPKLPL</sequence>
<accession>A0A1G7C6B3</accession>
<gene>
    <name evidence="1" type="ORF">SAMN04488024_11810</name>
</gene>
<reference evidence="2" key="1">
    <citation type="submission" date="2016-10" db="EMBL/GenBank/DDBJ databases">
        <authorList>
            <person name="Varghese N."/>
            <person name="Submissions S."/>
        </authorList>
    </citation>
    <scope>NUCLEOTIDE SEQUENCE [LARGE SCALE GENOMIC DNA]</scope>
    <source>
        <strain evidence="2">DSM 18609</strain>
    </source>
</reference>
<protein>
    <submittedName>
        <fullName evidence="1">Uncharacterized protein</fullName>
    </submittedName>
</protein>
<proteinExistence type="predicted"/>
<dbReference type="Proteomes" id="UP000199455">
    <property type="component" value="Unassembled WGS sequence"/>
</dbReference>
<dbReference type="AlphaFoldDB" id="A0A1G7C6B3"/>
<evidence type="ECO:0000313" key="1">
    <source>
        <dbReference type="EMBL" id="SDE34912.1"/>
    </source>
</evidence>
<evidence type="ECO:0000313" key="2">
    <source>
        <dbReference type="Proteomes" id="UP000199455"/>
    </source>
</evidence>
<organism evidence="1 2">
    <name type="scientific">Pedobacter soli</name>
    <dbReference type="NCBI Taxonomy" id="390242"/>
    <lineage>
        <taxon>Bacteria</taxon>
        <taxon>Pseudomonadati</taxon>
        <taxon>Bacteroidota</taxon>
        <taxon>Sphingobacteriia</taxon>
        <taxon>Sphingobacteriales</taxon>
        <taxon>Sphingobacteriaceae</taxon>
        <taxon>Pedobacter</taxon>
    </lineage>
</organism>
<dbReference type="RefSeq" id="WP_090772917.1">
    <property type="nucleotide sequence ID" value="NZ_FMZH01000018.1"/>
</dbReference>
<keyword evidence="2" id="KW-1185">Reference proteome</keyword>
<name>A0A1G7C6B3_9SPHI</name>